<reference evidence="2 3" key="1">
    <citation type="journal article" date="2023" name="Int. J. Syst. Evol. Microbiol.">
        <title>Arthrobacter vasquezii sp. nov., isolated from a soil sample from Union Glacier, Antarctica.</title>
        <authorList>
            <person name="Valenzuela-Ibaceta F."/>
            <person name="Carrasco V."/>
            <person name="Lagos-Moraga S."/>
            <person name="Dietz-Vargas C."/>
            <person name="Navarro C.A."/>
            <person name="Perez-Donoso J.M."/>
        </authorList>
    </citation>
    <scope>NUCLEOTIDE SEQUENCE [LARGE SCALE GENOMIC DNA]</scope>
    <source>
        <strain evidence="2 3">EH-1B-1</strain>
    </source>
</reference>
<sequence>MNKHPGIALPLPLPRRLPQTALLFLSLTAVIVGILAMHVWMGGHGASHAVGPVVTAAPATDVHHQGSMPASASNPADSGMALNLDCADTCGEEIAAGVCILAFLVVSFAAAIVLRSRLAYGRVRLRGPPPVVRLPRTFVPSLTLVQLCISRT</sequence>
<feature type="transmembrane region" description="Helical" evidence="1">
    <location>
        <begin position="94"/>
        <end position="114"/>
    </location>
</feature>
<gene>
    <name evidence="2" type="ORF">P4U43_16990</name>
</gene>
<accession>A0ABT6D050</accession>
<dbReference type="RefSeq" id="WP_277359793.1">
    <property type="nucleotide sequence ID" value="NZ_JAROKN010000087.1"/>
</dbReference>
<name>A0ABT6D050_9MICC</name>
<feature type="transmembrane region" description="Helical" evidence="1">
    <location>
        <begin position="21"/>
        <end position="41"/>
    </location>
</feature>
<keyword evidence="3" id="KW-1185">Reference proteome</keyword>
<evidence type="ECO:0000313" key="3">
    <source>
        <dbReference type="Proteomes" id="UP001220456"/>
    </source>
</evidence>
<keyword evidence="1" id="KW-0472">Membrane</keyword>
<evidence type="ECO:0000313" key="2">
    <source>
        <dbReference type="EMBL" id="MDF9279485.1"/>
    </source>
</evidence>
<keyword evidence="1" id="KW-0812">Transmembrane</keyword>
<protein>
    <recommendedName>
        <fullName evidence="4">DUF2946 domain-containing protein</fullName>
    </recommendedName>
</protein>
<keyword evidence="1" id="KW-1133">Transmembrane helix</keyword>
<organism evidence="2 3">
    <name type="scientific">Arthrobacter vasquezii</name>
    <dbReference type="NCBI Taxonomy" id="2977629"/>
    <lineage>
        <taxon>Bacteria</taxon>
        <taxon>Bacillati</taxon>
        <taxon>Actinomycetota</taxon>
        <taxon>Actinomycetes</taxon>
        <taxon>Micrococcales</taxon>
        <taxon>Micrococcaceae</taxon>
        <taxon>Arthrobacter</taxon>
    </lineage>
</organism>
<comment type="caution">
    <text evidence="2">The sequence shown here is derived from an EMBL/GenBank/DDBJ whole genome shotgun (WGS) entry which is preliminary data.</text>
</comment>
<evidence type="ECO:0000256" key="1">
    <source>
        <dbReference type="SAM" id="Phobius"/>
    </source>
</evidence>
<dbReference type="Proteomes" id="UP001220456">
    <property type="component" value="Unassembled WGS sequence"/>
</dbReference>
<dbReference type="EMBL" id="JAROKN010000087">
    <property type="protein sequence ID" value="MDF9279485.1"/>
    <property type="molecule type" value="Genomic_DNA"/>
</dbReference>
<evidence type="ECO:0008006" key="4">
    <source>
        <dbReference type="Google" id="ProtNLM"/>
    </source>
</evidence>
<proteinExistence type="predicted"/>